<dbReference type="InterPro" id="IPR036318">
    <property type="entry name" value="FAD-bd_PCMH-like_sf"/>
</dbReference>
<protein>
    <recommendedName>
        <fullName evidence="2">Delta(24)-sterol reductase</fullName>
        <ecNumber evidence="2">1.3.1.72</ecNumber>
    </recommendedName>
</protein>
<dbReference type="GO" id="GO:0000246">
    <property type="term" value="F:Delta24(24-1) sterol reductase activity"/>
    <property type="evidence" value="ECO:0007669"/>
    <property type="project" value="TreeGrafter"/>
</dbReference>
<dbReference type="PANTHER" id="PTHR10801:SF0">
    <property type="entry name" value="DELTA(24)-STEROL REDUCTASE"/>
    <property type="match status" value="1"/>
</dbReference>
<dbReference type="Proteomes" id="UP000799324">
    <property type="component" value="Unassembled WGS sequence"/>
</dbReference>
<evidence type="ECO:0000256" key="3">
    <source>
        <dbReference type="ARBA" id="ARBA00022692"/>
    </source>
</evidence>
<dbReference type="Gene3D" id="3.30.465.10">
    <property type="match status" value="1"/>
</dbReference>
<dbReference type="Pfam" id="PF01565">
    <property type="entry name" value="FAD_binding_4"/>
    <property type="match status" value="1"/>
</dbReference>
<name>A0A6A6SSX8_9PLEO</name>
<dbReference type="InterPro" id="IPR040165">
    <property type="entry name" value="Diminuto-like"/>
</dbReference>
<dbReference type="InterPro" id="IPR016169">
    <property type="entry name" value="FAD-bd_PCMH_sub2"/>
</dbReference>
<evidence type="ECO:0000313" key="9">
    <source>
        <dbReference type="Proteomes" id="UP000799324"/>
    </source>
</evidence>
<dbReference type="GO" id="GO:0050614">
    <property type="term" value="F:Delta24-sterol reductase activity"/>
    <property type="evidence" value="ECO:0007669"/>
    <property type="project" value="UniProtKB-EC"/>
</dbReference>
<dbReference type="InterPro" id="IPR016166">
    <property type="entry name" value="FAD-bd_PCMH"/>
</dbReference>
<evidence type="ECO:0000256" key="6">
    <source>
        <dbReference type="ARBA" id="ARBA00023136"/>
    </source>
</evidence>
<dbReference type="GO" id="GO:0071949">
    <property type="term" value="F:FAD binding"/>
    <property type="evidence" value="ECO:0007669"/>
    <property type="project" value="InterPro"/>
</dbReference>
<keyword evidence="9" id="KW-1185">Reference proteome</keyword>
<dbReference type="SUPFAM" id="SSF56176">
    <property type="entry name" value="FAD-binding/transporter-associated domain-like"/>
    <property type="match status" value="1"/>
</dbReference>
<dbReference type="OrthoDB" id="3780024at2759"/>
<dbReference type="PANTHER" id="PTHR10801">
    <property type="entry name" value="24-DEHYDROCHOLESTEROL REDUCTASE"/>
    <property type="match status" value="1"/>
</dbReference>
<dbReference type="PROSITE" id="PS51387">
    <property type="entry name" value="FAD_PCMH"/>
    <property type="match status" value="1"/>
</dbReference>
<dbReference type="GO" id="GO:0005737">
    <property type="term" value="C:cytoplasm"/>
    <property type="evidence" value="ECO:0007669"/>
    <property type="project" value="TreeGrafter"/>
</dbReference>
<keyword evidence="5" id="KW-0560">Oxidoreductase</keyword>
<evidence type="ECO:0000256" key="5">
    <source>
        <dbReference type="ARBA" id="ARBA00023002"/>
    </source>
</evidence>
<accession>A0A6A6SSX8</accession>
<dbReference type="GO" id="GO:0008202">
    <property type="term" value="P:steroid metabolic process"/>
    <property type="evidence" value="ECO:0007669"/>
    <property type="project" value="TreeGrafter"/>
</dbReference>
<keyword evidence="6" id="KW-0472">Membrane</keyword>
<evidence type="ECO:0000256" key="1">
    <source>
        <dbReference type="ARBA" id="ARBA00004167"/>
    </source>
</evidence>
<evidence type="ECO:0000313" key="8">
    <source>
        <dbReference type="EMBL" id="KAF2650760.1"/>
    </source>
</evidence>
<evidence type="ECO:0000256" key="4">
    <source>
        <dbReference type="ARBA" id="ARBA00022989"/>
    </source>
</evidence>
<evidence type="ECO:0000256" key="2">
    <source>
        <dbReference type="ARBA" id="ARBA00012405"/>
    </source>
</evidence>
<keyword evidence="3" id="KW-0812">Transmembrane</keyword>
<proteinExistence type="predicted"/>
<sequence length="459" mass="52549">MDTHRYAVREIAKEVRGFYEQKRPFRLYHGSTYSTRAMHDPHAIVNTSDLNHILDINTASKFVIVEPNVPMDQLLKETLKHRLMPPVVPAFPGTTVGGTFAGTAAGSSSFKHGFFDHAVTWMEIVLANGTITTASRQRHPELLAGIVGTLGTIGITTLFQVQLVPATSNVDLRYIPVISMTEALDTMDACIKENHIDFVEGLIYGEKAPSYGVIAVGKMTANREHSATSFSSPGAPWFYERALQIGNITESIPIFEYVFRYDRGSFCMGRHCFGRIPLNNLTRRLTNSATHSQNMEQTIQSMHWADHFFIQDLVIPQESTPDMLRYLDESFGIYPLRLCPIRQWPETHASIGMRGYTEDTILNAAKFKEKNRDLERVVQELGGMKWLYSRNYYTENEFWDIYPQLEYKTLRTKYDAQYLPSVYEKVKYAEKRTRAPKPKGFWNWVFRRTSVLAMKHGSE</sequence>
<feature type="domain" description="FAD-binding PCMH-type" evidence="7">
    <location>
        <begin position="1"/>
        <end position="166"/>
    </location>
</feature>
<keyword evidence="4" id="KW-1133">Transmembrane helix</keyword>
<organism evidence="8 9">
    <name type="scientific">Lophiostoma macrostomum CBS 122681</name>
    <dbReference type="NCBI Taxonomy" id="1314788"/>
    <lineage>
        <taxon>Eukaryota</taxon>
        <taxon>Fungi</taxon>
        <taxon>Dikarya</taxon>
        <taxon>Ascomycota</taxon>
        <taxon>Pezizomycotina</taxon>
        <taxon>Dothideomycetes</taxon>
        <taxon>Pleosporomycetidae</taxon>
        <taxon>Pleosporales</taxon>
        <taxon>Lophiostomataceae</taxon>
        <taxon>Lophiostoma</taxon>
    </lineage>
</organism>
<reference evidence="8" key="1">
    <citation type="journal article" date="2020" name="Stud. Mycol.">
        <title>101 Dothideomycetes genomes: a test case for predicting lifestyles and emergence of pathogens.</title>
        <authorList>
            <person name="Haridas S."/>
            <person name="Albert R."/>
            <person name="Binder M."/>
            <person name="Bloem J."/>
            <person name="Labutti K."/>
            <person name="Salamov A."/>
            <person name="Andreopoulos B."/>
            <person name="Baker S."/>
            <person name="Barry K."/>
            <person name="Bills G."/>
            <person name="Bluhm B."/>
            <person name="Cannon C."/>
            <person name="Castanera R."/>
            <person name="Culley D."/>
            <person name="Daum C."/>
            <person name="Ezra D."/>
            <person name="Gonzalez J."/>
            <person name="Henrissat B."/>
            <person name="Kuo A."/>
            <person name="Liang C."/>
            <person name="Lipzen A."/>
            <person name="Lutzoni F."/>
            <person name="Magnuson J."/>
            <person name="Mondo S."/>
            <person name="Nolan M."/>
            <person name="Ohm R."/>
            <person name="Pangilinan J."/>
            <person name="Park H.-J."/>
            <person name="Ramirez L."/>
            <person name="Alfaro M."/>
            <person name="Sun H."/>
            <person name="Tritt A."/>
            <person name="Yoshinaga Y."/>
            <person name="Zwiers L.-H."/>
            <person name="Turgeon B."/>
            <person name="Goodwin S."/>
            <person name="Spatafora J."/>
            <person name="Crous P."/>
            <person name="Grigoriev I."/>
        </authorList>
    </citation>
    <scope>NUCLEOTIDE SEQUENCE</scope>
    <source>
        <strain evidence="8">CBS 122681</strain>
    </source>
</reference>
<comment type="subcellular location">
    <subcellularLocation>
        <location evidence="1">Membrane</location>
        <topology evidence="1">Single-pass membrane protein</topology>
    </subcellularLocation>
</comment>
<dbReference type="EC" id="1.3.1.72" evidence="2"/>
<dbReference type="EMBL" id="MU004445">
    <property type="protein sequence ID" value="KAF2650760.1"/>
    <property type="molecule type" value="Genomic_DNA"/>
</dbReference>
<dbReference type="GO" id="GO:0016020">
    <property type="term" value="C:membrane"/>
    <property type="evidence" value="ECO:0007669"/>
    <property type="project" value="UniProtKB-SubCell"/>
</dbReference>
<gene>
    <name evidence="8" type="ORF">K491DRAFT_707421</name>
</gene>
<dbReference type="AlphaFoldDB" id="A0A6A6SSX8"/>
<evidence type="ECO:0000259" key="7">
    <source>
        <dbReference type="PROSITE" id="PS51387"/>
    </source>
</evidence>
<dbReference type="InterPro" id="IPR006094">
    <property type="entry name" value="Oxid_FAD_bind_N"/>
</dbReference>